<sequence length="31" mass="3287">MFNTLKHPGGTGYSSVKPFISSVSVDCNTLV</sequence>
<dbReference type="AlphaFoldDB" id="A0A0A9EHM9"/>
<reference evidence="1" key="2">
    <citation type="journal article" date="2015" name="Data Brief">
        <title>Shoot transcriptome of the giant reed, Arundo donax.</title>
        <authorList>
            <person name="Barrero R.A."/>
            <person name="Guerrero F.D."/>
            <person name="Moolhuijzen P."/>
            <person name="Goolsby J.A."/>
            <person name="Tidwell J."/>
            <person name="Bellgard S.E."/>
            <person name="Bellgard M.I."/>
        </authorList>
    </citation>
    <scope>NUCLEOTIDE SEQUENCE</scope>
    <source>
        <tissue evidence="1">Shoot tissue taken approximately 20 cm above the soil surface</tissue>
    </source>
</reference>
<accession>A0A0A9EHM9</accession>
<proteinExistence type="predicted"/>
<reference evidence="1" key="1">
    <citation type="submission" date="2014-09" db="EMBL/GenBank/DDBJ databases">
        <authorList>
            <person name="Magalhaes I.L.F."/>
            <person name="Oliveira U."/>
            <person name="Santos F.R."/>
            <person name="Vidigal T.H.D.A."/>
            <person name="Brescovit A.D."/>
            <person name="Santos A.J."/>
        </authorList>
    </citation>
    <scope>NUCLEOTIDE SEQUENCE</scope>
    <source>
        <tissue evidence="1">Shoot tissue taken approximately 20 cm above the soil surface</tissue>
    </source>
</reference>
<protein>
    <submittedName>
        <fullName evidence="1">Uncharacterized protein</fullName>
    </submittedName>
</protein>
<dbReference type="EMBL" id="GBRH01200520">
    <property type="protein sequence ID" value="JAD97375.1"/>
    <property type="molecule type" value="Transcribed_RNA"/>
</dbReference>
<evidence type="ECO:0000313" key="1">
    <source>
        <dbReference type="EMBL" id="JAD97375.1"/>
    </source>
</evidence>
<organism evidence="1">
    <name type="scientific">Arundo donax</name>
    <name type="common">Giant reed</name>
    <name type="synonym">Donax arundinaceus</name>
    <dbReference type="NCBI Taxonomy" id="35708"/>
    <lineage>
        <taxon>Eukaryota</taxon>
        <taxon>Viridiplantae</taxon>
        <taxon>Streptophyta</taxon>
        <taxon>Embryophyta</taxon>
        <taxon>Tracheophyta</taxon>
        <taxon>Spermatophyta</taxon>
        <taxon>Magnoliopsida</taxon>
        <taxon>Liliopsida</taxon>
        <taxon>Poales</taxon>
        <taxon>Poaceae</taxon>
        <taxon>PACMAD clade</taxon>
        <taxon>Arundinoideae</taxon>
        <taxon>Arundineae</taxon>
        <taxon>Arundo</taxon>
    </lineage>
</organism>
<name>A0A0A9EHM9_ARUDO</name>